<feature type="region of interest" description="Disordered" evidence="1">
    <location>
        <begin position="152"/>
        <end position="171"/>
    </location>
</feature>
<feature type="region of interest" description="Disordered" evidence="1">
    <location>
        <begin position="225"/>
        <end position="255"/>
    </location>
</feature>
<reference evidence="2 3" key="1">
    <citation type="submission" date="2019-10" db="EMBL/GenBank/DDBJ databases">
        <authorList>
            <person name="Palmer J.M."/>
        </authorList>
    </citation>
    <scope>NUCLEOTIDE SEQUENCE [LARGE SCALE GENOMIC DNA]</scope>
    <source>
        <strain evidence="2 3">TWF730</strain>
    </source>
</reference>
<feature type="compositionally biased region" description="Polar residues" evidence="1">
    <location>
        <begin position="290"/>
        <end position="300"/>
    </location>
</feature>
<keyword evidence="3" id="KW-1185">Reference proteome</keyword>
<organism evidence="2 3">
    <name type="scientific">Orbilia blumenaviensis</name>
    <dbReference type="NCBI Taxonomy" id="1796055"/>
    <lineage>
        <taxon>Eukaryota</taxon>
        <taxon>Fungi</taxon>
        <taxon>Dikarya</taxon>
        <taxon>Ascomycota</taxon>
        <taxon>Pezizomycotina</taxon>
        <taxon>Orbiliomycetes</taxon>
        <taxon>Orbiliales</taxon>
        <taxon>Orbiliaceae</taxon>
        <taxon>Orbilia</taxon>
    </lineage>
</organism>
<feature type="region of interest" description="Disordered" evidence="1">
    <location>
        <begin position="273"/>
        <end position="355"/>
    </location>
</feature>
<dbReference type="EMBL" id="JAVHNS010000006">
    <property type="protein sequence ID" value="KAK6352405.1"/>
    <property type="molecule type" value="Genomic_DNA"/>
</dbReference>
<proteinExistence type="predicted"/>
<name>A0AAV9V016_9PEZI</name>
<sequence length="355" mass="39501">MIEYVSSFLLSRTWCQYDLLPSPSEPSSLVSPSAYLHVSITTTSQSCCSPSPSKFQLVILSLDSSKKSYKTPYILTMLSENPLPGSTWCSSAECEQEIQDLKSELLEFWKQSIALHQENQRLQSCLDIRDKSIKSLKEKNRRLKSTILGGSILPATPGPAKEEGKEEEGEGEKFGRYRFEERGFVIGEALYLNLEPVYFSEPELASDPAEYAKISKPTIASNLSASKQKAVGKKVKGEREGRGRKKRNGRGGIDVSMMKGQEREPFVMEISDPEASTNAQPTLKLLAQSGKKTQSGQGSAVQRLARGPEQHKKSNTCTPVATKRKLAEEEEDCGPEEVTQPRRWKRFRKGGGSRE</sequence>
<accession>A0AAV9V016</accession>
<dbReference type="AlphaFoldDB" id="A0AAV9V016"/>
<comment type="caution">
    <text evidence="2">The sequence shown here is derived from an EMBL/GenBank/DDBJ whole genome shotgun (WGS) entry which is preliminary data.</text>
</comment>
<dbReference type="Proteomes" id="UP001373714">
    <property type="component" value="Unassembled WGS sequence"/>
</dbReference>
<evidence type="ECO:0000313" key="3">
    <source>
        <dbReference type="Proteomes" id="UP001373714"/>
    </source>
</evidence>
<feature type="compositionally biased region" description="Basic residues" evidence="1">
    <location>
        <begin position="342"/>
        <end position="355"/>
    </location>
</feature>
<gene>
    <name evidence="2" type="ORF">TWF730_009232</name>
</gene>
<evidence type="ECO:0000313" key="2">
    <source>
        <dbReference type="EMBL" id="KAK6352405.1"/>
    </source>
</evidence>
<evidence type="ECO:0000256" key="1">
    <source>
        <dbReference type="SAM" id="MobiDB-lite"/>
    </source>
</evidence>
<protein>
    <submittedName>
        <fullName evidence="2">Uncharacterized protein</fullName>
    </submittedName>
</protein>